<feature type="compositionally biased region" description="Polar residues" evidence="1">
    <location>
        <begin position="350"/>
        <end position="360"/>
    </location>
</feature>
<organism evidence="2 3">
    <name type="scientific">Lithohypha guttulata</name>
    <dbReference type="NCBI Taxonomy" id="1690604"/>
    <lineage>
        <taxon>Eukaryota</taxon>
        <taxon>Fungi</taxon>
        <taxon>Dikarya</taxon>
        <taxon>Ascomycota</taxon>
        <taxon>Pezizomycotina</taxon>
        <taxon>Eurotiomycetes</taxon>
        <taxon>Chaetothyriomycetidae</taxon>
        <taxon>Chaetothyriales</taxon>
        <taxon>Trichomeriaceae</taxon>
        <taxon>Lithohypha</taxon>
    </lineage>
</organism>
<accession>A0ABR0KMT9</accession>
<proteinExistence type="predicted"/>
<keyword evidence="3" id="KW-1185">Reference proteome</keyword>
<sequence length="683" mass="75958">MSLRGLLGTYELETAATPPKSSRIRDLPHVSVEECSGDDRHSVVDYFIDDTRLEDEFFGRRTLSLSDLDGTKDIASPKKIPQERVENPACHGIEALLTPASANGCGTIFRYCEWDYGSTPNKAKLVRDKGTVMWFGDEESIREDHSYMLPEQLEALIEPCCALDPGLQIRSAGPLETPLITPDDITERALVPSIRGEISNASTPELTHDDGDEGNLELAAPGFDASPASLHFFSQAGVHVTTRELQDDFVAAQVSKLAGGCLDIDQTSQIEQDRVTAEFFGLSHSKTTSCCLETASSTGTVRVHKIKQKDAASASQQFLLPAVYDDLADEDYYLGQDAEVPDFGPYPGKSGQSTPDTESNMLPAPLRYPLRRSREPQHNKITASAYASPNTASTVQGIALNQLFLPKCKQPVAQRVTKARYNGLDLTIAEAPFRNSELMQRRIDKAKVIRKRKVNDQESTYSSKRARLTFLNKHSNQIRAHASYLSESRSITTIRDTSPSPSKSSLNSHLLTSPMPQALKGFTGQFILHLPYHLYHPQTPTRLSFGDRTHPNGLIINTNFTPDTHPTRTDLTESDITHDNTLVLLVQHCETQSILASSKSMHAKRSAAENTLRREAHRECTLARLEGVPVGYYRYYLGHMTVEEYVEAGLCVCWERCFCNKFCTRFGDLRCPCTEHLVMVEEV</sequence>
<comment type="caution">
    <text evidence="2">The sequence shown here is derived from an EMBL/GenBank/DDBJ whole genome shotgun (WGS) entry which is preliminary data.</text>
</comment>
<evidence type="ECO:0000256" key="1">
    <source>
        <dbReference type="SAM" id="MobiDB-lite"/>
    </source>
</evidence>
<evidence type="ECO:0000313" key="2">
    <source>
        <dbReference type="EMBL" id="KAK5100887.1"/>
    </source>
</evidence>
<dbReference type="EMBL" id="JAVRRG010000005">
    <property type="protein sequence ID" value="KAK5100887.1"/>
    <property type="molecule type" value="Genomic_DNA"/>
</dbReference>
<evidence type="ECO:0000313" key="3">
    <source>
        <dbReference type="Proteomes" id="UP001345013"/>
    </source>
</evidence>
<dbReference type="Proteomes" id="UP001345013">
    <property type="component" value="Unassembled WGS sequence"/>
</dbReference>
<reference evidence="2 3" key="1">
    <citation type="submission" date="2023-08" db="EMBL/GenBank/DDBJ databases">
        <title>Black Yeasts Isolated from many extreme environments.</title>
        <authorList>
            <person name="Coleine C."/>
            <person name="Stajich J.E."/>
            <person name="Selbmann L."/>
        </authorList>
    </citation>
    <scope>NUCLEOTIDE SEQUENCE [LARGE SCALE GENOMIC DNA]</scope>
    <source>
        <strain evidence="2 3">CCFEE 5885</strain>
    </source>
</reference>
<gene>
    <name evidence="2" type="ORF">LTR24_000735</name>
</gene>
<feature type="region of interest" description="Disordered" evidence="1">
    <location>
        <begin position="339"/>
        <end position="362"/>
    </location>
</feature>
<name>A0ABR0KMT9_9EURO</name>
<protein>
    <submittedName>
        <fullName evidence="2">Uncharacterized protein</fullName>
    </submittedName>
</protein>